<sequence length="257" mass="26607">MRTPKLAALSAVALIALAGCGQATEAGGGSPAAATTSAPADPATRIDAAARKMDQSSFKFTIDAAGMKAEGVQHAPSKSMQLKMTAAAEGQEFTVDLVSIGEKDMYMKIDLGIDPGDDPVMQGFAEGLGGWQHVSKEQAESEFGSLARAGAQAMGASMVKGMTGLKETAPNTFTGTVDLTVNSDLDVTDEETLKALGDKAKSIPITVTLDGEERLSSLVMEIPAAGKAKAQKATITFSDFDKVEQPKAPPADQIKKN</sequence>
<name>A0ABQ4CR11_9ACTN</name>
<keyword evidence="1" id="KW-0732">Signal</keyword>
<dbReference type="PROSITE" id="PS51257">
    <property type="entry name" value="PROKAR_LIPOPROTEIN"/>
    <property type="match status" value="1"/>
</dbReference>
<comment type="caution">
    <text evidence="2">The sequence shown here is derived from an EMBL/GenBank/DDBJ whole genome shotgun (WGS) entry which is preliminary data.</text>
</comment>
<proteinExistence type="predicted"/>
<dbReference type="Gene3D" id="2.50.20.20">
    <property type="match status" value="1"/>
</dbReference>
<dbReference type="EMBL" id="BONE01000023">
    <property type="protein sequence ID" value="GIF73720.1"/>
    <property type="molecule type" value="Genomic_DNA"/>
</dbReference>
<protein>
    <recommendedName>
        <fullName evidence="4">Lipoprotein</fullName>
    </recommendedName>
</protein>
<evidence type="ECO:0008006" key="4">
    <source>
        <dbReference type="Google" id="ProtNLM"/>
    </source>
</evidence>
<feature type="signal peptide" evidence="1">
    <location>
        <begin position="1"/>
        <end position="23"/>
    </location>
</feature>
<feature type="chain" id="PRO_5046573335" description="Lipoprotein" evidence="1">
    <location>
        <begin position="24"/>
        <end position="257"/>
    </location>
</feature>
<dbReference type="RefSeq" id="WP_203713756.1">
    <property type="nucleotide sequence ID" value="NZ_BONE01000023.1"/>
</dbReference>
<evidence type="ECO:0000313" key="2">
    <source>
        <dbReference type="EMBL" id="GIF73720.1"/>
    </source>
</evidence>
<organism evidence="2 3">
    <name type="scientific">Asanoa siamensis</name>
    <dbReference type="NCBI Taxonomy" id="926357"/>
    <lineage>
        <taxon>Bacteria</taxon>
        <taxon>Bacillati</taxon>
        <taxon>Actinomycetota</taxon>
        <taxon>Actinomycetes</taxon>
        <taxon>Micromonosporales</taxon>
        <taxon>Micromonosporaceae</taxon>
        <taxon>Asanoa</taxon>
    </lineage>
</organism>
<gene>
    <name evidence="2" type="ORF">Asi02nite_32380</name>
</gene>
<reference evidence="2 3" key="1">
    <citation type="submission" date="2021-01" db="EMBL/GenBank/DDBJ databases">
        <title>Whole genome shotgun sequence of Asanoa siamensis NBRC 107932.</title>
        <authorList>
            <person name="Komaki H."/>
            <person name="Tamura T."/>
        </authorList>
    </citation>
    <scope>NUCLEOTIDE SEQUENCE [LARGE SCALE GENOMIC DNA]</scope>
    <source>
        <strain evidence="2 3">NBRC 107932</strain>
    </source>
</reference>
<accession>A0ABQ4CR11</accession>
<dbReference type="Proteomes" id="UP000604117">
    <property type="component" value="Unassembled WGS sequence"/>
</dbReference>
<evidence type="ECO:0000313" key="3">
    <source>
        <dbReference type="Proteomes" id="UP000604117"/>
    </source>
</evidence>
<evidence type="ECO:0000256" key="1">
    <source>
        <dbReference type="SAM" id="SignalP"/>
    </source>
</evidence>
<keyword evidence="3" id="KW-1185">Reference proteome</keyword>